<evidence type="ECO:0000313" key="2">
    <source>
        <dbReference type="EMBL" id="CAH8353468.1"/>
    </source>
</evidence>
<dbReference type="EMBL" id="CAKOAT010182377">
    <property type="protein sequence ID" value="CAH8353468.1"/>
    <property type="molecule type" value="Genomic_DNA"/>
</dbReference>
<gene>
    <name evidence="2" type="ORF">ERUC_LOCUS19223</name>
</gene>
<keyword evidence="3" id="KW-1185">Reference proteome</keyword>
<evidence type="ECO:0000313" key="3">
    <source>
        <dbReference type="Proteomes" id="UP001642260"/>
    </source>
</evidence>
<accession>A0ABC8K3V5</accession>
<feature type="region of interest" description="Disordered" evidence="1">
    <location>
        <begin position="58"/>
        <end position="79"/>
    </location>
</feature>
<protein>
    <submittedName>
        <fullName evidence="2">Uncharacterized protein</fullName>
    </submittedName>
</protein>
<dbReference type="AlphaFoldDB" id="A0ABC8K3V5"/>
<proteinExistence type="predicted"/>
<comment type="caution">
    <text evidence="2">The sequence shown here is derived from an EMBL/GenBank/DDBJ whole genome shotgun (WGS) entry which is preliminary data.</text>
</comment>
<sequence>MATVQVLKVEQVSPTTAENDEIPPLKTEMPVGTAYCVDIVECEASYGEKNIDMVVEETEKPSEEEEMIESEVNKNTTGL</sequence>
<evidence type="ECO:0000256" key="1">
    <source>
        <dbReference type="SAM" id="MobiDB-lite"/>
    </source>
</evidence>
<organism evidence="2 3">
    <name type="scientific">Eruca vesicaria subsp. sativa</name>
    <name type="common">Garden rocket</name>
    <name type="synonym">Eruca sativa</name>
    <dbReference type="NCBI Taxonomy" id="29727"/>
    <lineage>
        <taxon>Eukaryota</taxon>
        <taxon>Viridiplantae</taxon>
        <taxon>Streptophyta</taxon>
        <taxon>Embryophyta</taxon>
        <taxon>Tracheophyta</taxon>
        <taxon>Spermatophyta</taxon>
        <taxon>Magnoliopsida</taxon>
        <taxon>eudicotyledons</taxon>
        <taxon>Gunneridae</taxon>
        <taxon>Pentapetalae</taxon>
        <taxon>rosids</taxon>
        <taxon>malvids</taxon>
        <taxon>Brassicales</taxon>
        <taxon>Brassicaceae</taxon>
        <taxon>Brassiceae</taxon>
        <taxon>Eruca</taxon>
    </lineage>
</organism>
<dbReference type="Proteomes" id="UP001642260">
    <property type="component" value="Unassembled WGS sequence"/>
</dbReference>
<name>A0ABC8K3V5_ERUVS</name>
<reference evidence="2 3" key="1">
    <citation type="submission" date="2022-03" db="EMBL/GenBank/DDBJ databases">
        <authorList>
            <person name="Macdonald S."/>
            <person name="Ahmed S."/>
            <person name="Newling K."/>
        </authorList>
    </citation>
    <scope>NUCLEOTIDE SEQUENCE [LARGE SCALE GENOMIC DNA]</scope>
</reference>